<proteinExistence type="predicted"/>
<feature type="compositionally biased region" description="Basic and acidic residues" evidence="1">
    <location>
        <begin position="29"/>
        <end position="44"/>
    </location>
</feature>
<reference evidence="2 3" key="1">
    <citation type="journal article" date="2019" name="Nat. Ecol. Evol.">
        <title>Megaphylogeny resolves global patterns of mushroom evolution.</title>
        <authorList>
            <person name="Varga T."/>
            <person name="Krizsan K."/>
            <person name="Foldi C."/>
            <person name="Dima B."/>
            <person name="Sanchez-Garcia M."/>
            <person name="Sanchez-Ramirez S."/>
            <person name="Szollosi G.J."/>
            <person name="Szarkandi J.G."/>
            <person name="Papp V."/>
            <person name="Albert L."/>
            <person name="Andreopoulos W."/>
            <person name="Angelini C."/>
            <person name="Antonin V."/>
            <person name="Barry K.W."/>
            <person name="Bougher N.L."/>
            <person name="Buchanan P."/>
            <person name="Buyck B."/>
            <person name="Bense V."/>
            <person name="Catcheside P."/>
            <person name="Chovatia M."/>
            <person name="Cooper J."/>
            <person name="Damon W."/>
            <person name="Desjardin D."/>
            <person name="Finy P."/>
            <person name="Geml J."/>
            <person name="Haridas S."/>
            <person name="Hughes K."/>
            <person name="Justo A."/>
            <person name="Karasinski D."/>
            <person name="Kautmanova I."/>
            <person name="Kiss B."/>
            <person name="Kocsube S."/>
            <person name="Kotiranta H."/>
            <person name="LaButti K.M."/>
            <person name="Lechner B.E."/>
            <person name="Liimatainen K."/>
            <person name="Lipzen A."/>
            <person name="Lukacs Z."/>
            <person name="Mihaltcheva S."/>
            <person name="Morgado L.N."/>
            <person name="Niskanen T."/>
            <person name="Noordeloos M.E."/>
            <person name="Ohm R.A."/>
            <person name="Ortiz-Santana B."/>
            <person name="Ovrebo C."/>
            <person name="Racz N."/>
            <person name="Riley R."/>
            <person name="Savchenko A."/>
            <person name="Shiryaev A."/>
            <person name="Soop K."/>
            <person name="Spirin V."/>
            <person name="Szebenyi C."/>
            <person name="Tomsovsky M."/>
            <person name="Tulloss R.E."/>
            <person name="Uehling J."/>
            <person name="Grigoriev I.V."/>
            <person name="Vagvolgyi C."/>
            <person name="Papp T."/>
            <person name="Martin F.M."/>
            <person name="Miettinen O."/>
            <person name="Hibbett D.S."/>
            <person name="Nagy L.G."/>
        </authorList>
    </citation>
    <scope>NUCLEOTIDE SEQUENCE [LARGE SCALE GENOMIC DNA]</scope>
    <source>
        <strain evidence="2 3">CBS 962.96</strain>
    </source>
</reference>
<feature type="region of interest" description="Disordered" evidence="1">
    <location>
        <begin position="29"/>
        <end position="78"/>
    </location>
</feature>
<evidence type="ECO:0000313" key="3">
    <source>
        <dbReference type="Proteomes" id="UP000297245"/>
    </source>
</evidence>
<name>A0A4S8L4L6_DENBC</name>
<dbReference type="Proteomes" id="UP000297245">
    <property type="component" value="Unassembled WGS sequence"/>
</dbReference>
<sequence length="103" mass="11666">MSRFPKVSFGPIKHKVKFEALPDKKITKEFAEKNKENPRTHTQGDLRSAVQEEQEQEQEQEQEEEPAPGTQSGYSRVARNTWHQYKTVGVKGGAKFASIVAPP</sequence>
<feature type="compositionally biased region" description="Acidic residues" evidence="1">
    <location>
        <begin position="52"/>
        <end position="66"/>
    </location>
</feature>
<accession>A0A4S8L4L6</accession>
<evidence type="ECO:0000313" key="2">
    <source>
        <dbReference type="EMBL" id="THU83273.1"/>
    </source>
</evidence>
<protein>
    <submittedName>
        <fullName evidence="2">Uncharacterized protein</fullName>
    </submittedName>
</protein>
<organism evidence="2 3">
    <name type="scientific">Dendrothele bispora (strain CBS 962.96)</name>
    <dbReference type="NCBI Taxonomy" id="1314807"/>
    <lineage>
        <taxon>Eukaryota</taxon>
        <taxon>Fungi</taxon>
        <taxon>Dikarya</taxon>
        <taxon>Basidiomycota</taxon>
        <taxon>Agaricomycotina</taxon>
        <taxon>Agaricomycetes</taxon>
        <taxon>Agaricomycetidae</taxon>
        <taxon>Agaricales</taxon>
        <taxon>Agaricales incertae sedis</taxon>
        <taxon>Dendrothele</taxon>
    </lineage>
</organism>
<keyword evidence="3" id="KW-1185">Reference proteome</keyword>
<gene>
    <name evidence="2" type="ORF">K435DRAFT_844098</name>
</gene>
<dbReference type="EMBL" id="ML179673">
    <property type="protein sequence ID" value="THU83273.1"/>
    <property type="molecule type" value="Genomic_DNA"/>
</dbReference>
<dbReference type="AlphaFoldDB" id="A0A4S8L4L6"/>
<evidence type="ECO:0000256" key="1">
    <source>
        <dbReference type="SAM" id="MobiDB-lite"/>
    </source>
</evidence>